<gene>
    <name evidence="2" type="ORF">CPT75_16800</name>
    <name evidence="3" type="ORF">SAMN04487884_1024</name>
</gene>
<dbReference type="Proteomes" id="UP000245488">
    <property type="component" value="Chromosome"/>
</dbReference>
<reference evidence="2 5" key="2">
    <citation type="submission" date="2017-09" db="EMBL/GenBank/DDBJ databases">
        <title>High-quality draft genome sequence of Butyrivibrio fibrisolvens INBov1, isolated from cow rumen.</title>
        <authorList>
            <person name="Rodriguez Hernaez J."/>
            <person name="Rivarola M."/>
            <person name="Paniego N."/>
            <person name="Cravero S."/>
            <person name="Ceron Cucchi M."/>
            <person name="Martinez M.C."/>
        </authorList>
    </citation>
    <scope>NUCLEOTIDE SEQUENCE [LARGE SCALE GENOMIC DNA]</scope>
    <source>
        <strain evidence="2 5">INBov1</strain>
    </source>
</reference>
<dbReference type="InterPro" id="IPR018966">
    <property type="entry name" value="VTC_domain"/>
</dbReference>
<dbReference type="GO" id="GO:0006799">
    <property type="term" value="P:polyphosphate biosynthetic process"/>
    <property type="evidence" value="ECO:0007669"/>
    <property type="project" value="UniProtKB-ARBA"/>
</dbReference>
<dbReference type="Pfam" id="PF09359">
    <property type="entry name" value="VTC"/>
    <property type="match status" value="1"/>
</dbReference>
<dbReference type="InterPro" id="IPR042267">
    <property type="entry name" value="VTC_sf"/>
</dbReference>
<dbReference type="RefSeq" id="WP_022752925.1">
    <property type="nucleotide sequence ID" value="NZ_CM009896.1"/>
</dbReference>
<dbReference type="Gene3D" id="3.20.100.30">
    <property type="entry name" value="VTC, catalytic tunnel domain"/>
    <property type="match status" value="1"/>
</dbReference>
<feature type="domain" description="VTC" evidence="1">
    <location>
        <begin position="4"/>
        <end position="219"/>
    </location>
</feature>
<sequence>MQGRHEIKHSISLTDYYVLRQRLRAVLKQDKHVGPTGCYMIRSLYFDSYDDRALKEKLDGVRDRDKYRIRFYNNNTSVIHLEKKSKRVDIGFKQSASLTSNECQRIVNNDFEWMKDHDHPLVRELYRGMKNDGLRPKTIVDYTRDPFTYPAGNVRVTLDHHIRSGLRCTDFLNPDCVTIPVAPDVIILEVKWDNFLPDIVRQIVQVEDTRATAFSKYAICRIFE</sequence>
<reference evidence="3 4" key="1">
    <citation type="submission" date="2016-10" db="EMBL/GenBank/DDBJ databases">
        <authorList>
            <person name="de Groot N.N."/>
        </authorList>
    </citation>
    <scope>NUCLEOTIDE SEQUENCE [LARGE SCALE GENOMIC DNA]</scope>
    <source>
        <strain evidence="3 4">AR40</strain>
    </source>
</reference>
<dbReference type="Proteomes" id="UP000182584">
    <property type="component" value="Unassembled WGS sequence"/>
</dbReference>
<dbReference type="OrthoDB" id="9784042at2"/>
<dbReference type="AlphaFoldDB" id="A0A1H9LAD9"/>
<dbReference type="CDD" id="cd07750">
    <property type="entry name" value="PolyPPase_VTC_like"/>
    <property type="match status" value="1"/>
</dbReference>
<evidence type="ECO:0000313" key="4">
    <source>
        <dbReference type="Proteomes" id="UP000182584"/>
    </source>
</evidence>
<name>A0A1H9LAD9_BUTFI</name>
<protein>
    <submittedName>
        <fullName evidence="3">VTC domain-containing protein</fullName>
    </submittedName>
</protein>
<dbReference type="EMBL" id="NXNG01000001">
    <property type="protein sequence ID" value="PWT28651.1"/>
    <property type="molecule type" value="Genomic_DNA"/>
</dbReference>
<proteinExistence type="predicted"/>
<evidence type="ECO:0000259" key="1">
    <source>
        <dbReference type="Pfam" id="PF09359"/>
    </source>
</evidence>
<evidence type="ECO:0000313" key="5">
    <source>
        <dbReference type="Proteomes" id="UP000245488"/>
    </source>
</evidence>
<evidence type="ECO:0000313" key="2">
    <source>
        <dbReference type="EMBL" id="PWT28651.1"/>
    </source>
</evidence>
<dbReference type="EMBL" id="FOGJ01000002">
    <property type="protein sequence ID" value="SER08374.1"/>
    <property type="molecule type" value="Genomic_DNA"/>
</dbReference>
<evidence type="ECO:0000313" key="3">
    <source>
        <dbReference type="EMBL" id="SER08374.1"/>
    </source>
</evidence>
<organism evidence="3 4">
    <name type="scientific">Butyrivibrio fibrisolvens</name>
    <dbReference type="NCBI Taxonomy" id="831"/>
    <lineage>
        <taxon>Bacteria</taxon>
        <taxon>Bacillati</taxon>
        <taxon>Bacillota</taxon>
        <taxon>Clostridia</taxon>
        <taxon>Lachnospirales</taxon>
        <taxon>Lachnospiraceae</taxon>
        <taxon>Butyrivibrio</taxon>
    </lineage>
</organism>
<accession>A0A1H9LAD9</accession>
<keyword evidence="5" id="KW-1185">Reference proteome</keyword>
<dbReference type="eggNOG" id="COG5036">
    <property type="taxonomic scope" value="Bacteria"/>
</dbReference>